<reference evidence="5" key="1">
    <citation type="journal article" date="2020" name="Stud. Mycol.">
        <title>101 Dothideomycetes genomes: a test case for predicting lifestyles and emergence of pathogens.</title>
        <authorList>
            <person name="Haridas S."/>
            <person name="Albert R."/>
            <person name="Binder M."/>
            <person name="Bloem J."/>
            <person name="Labutti K."/>
            <person name="Salamov A."/>
            <person name="Andreopoulos B."/>
            <person name="Baker S."/>
            <person name="Barry K."/>
            <person name="Bills G."/>
            <person name="Bluhm B."/>
            <person name="Cannon C."/>
            <person name="Castanera R."/>
            <person name="Culley D."/>
            <person name="Daum C."/>
            <person name="Ezra D."/>
            <person name="Gonzalez J."/>
            <person name="Henrissat B."/>
            <person name="Kuo A."/>
            <person name="Liang C."/>
            <person name="Lipzen A."/>
            <person name="Lutzoni F."/>
            <person name="Magnuson J."/>
            <person name="Mondo S."/>
            <person name="Nolan M."/>
            <person name="Ohm R."/>
            <person name="Pangilinan J."/>
            <person name="Park H.-J."/>
            <person name="Ramirez L."/>
            <person name="Alfaro M."/>
            <person name="Sun H."/>
            <person name="Tritt A."/>
            <person name="Yoshinaga Y."/>
            <person name="Zwiers L.-H."/>
            <person name="Turgeon B."/>
            <person name="Goodwin S."/>
            <person name="Spatafora J."/>
            <person name="Crous P."/>
            <person name="Grigoriev I."/>
        </authorList>
    </citation>
    <scope>NUCLEOTIDE SEQUENCE</scope>
    <source>
        <strain evidence="5">CBS 121167</strain>
    </source>
</reference>
<keyword evidence="6" id="KW-1185">Reference proteome</keyword>
<dbReference type="Gene3D" id="2.40.128.600">
    <property type="match status" value="1"/>
</dbReference>
<dbReference type="InterPro" id="IPR021860">
    <property type="entry name" value="Peptidase_S12_Pab87-rel_C"/>
</dbReference>
<feature type="domain" description="Beta-lactamase-related" evidence="3">
    <location>
        <begin position="40"/>
        <end position="378"/>
    </location>
</feature>
<protein>
    <recommendedName>
        <fullName evidence="7">Beta-lactamase-related domain-containing protein</fullName>
    </recommendedName>
</protein>
<organism evidence="5 6">
    <name type="scientific">Aplosporella prunicola CBS 121167</name>
    <dbReference type="NCBI Taxonomy" id="1176127"/>
    <lineage>
        <taxon>Eukaryota</taxon>
        <taxon>Fungi</taxon>
        <taxon>Dikarya</taxon>
        <taxon>Ascomycota</taxon>
        <taxon>Pezizomycotina</taxon>
        <taxon>Dothideomycetes</taxon>
        <taxon>Dothideomycetes incertae sedis</taxon>
        <taxon>Botryosphaeriales</taxon>
        <taxon>Aplosporellaceae</taxon>
        <taxon>Aplosporella</taxon>
    </lineage>
</organism>
<dbReference type="AlphaFoldDB" id="A0A6A6BHF4"/>
<dbReference type="RefSeq" id="XP_033399138.1">
    <property type="nucleotide sequence ID" value="XM_033544079.1"/>
</dbReference>
<evidence type="ECO:0000256" key="1">
    <source>
        <dbReference type="ARBA" id="ARBA00038215"/>
    </source>
</evidence>
<feature type="domain" description="Peptidase S12 Pab87-related C-terminal" evidence="4">
    <location>
        <begin position="435"/>
        <end position="543"/>
    </location>
</feature>
<dbReference type="PANTHER" id="PTHR46825">
    <property type="entry name" value="D-ALANYL-D-ALANINE-CARBOXYPEPTIDASE/ENDOPEPTIDASE AMPH"/>
    <property type="match status" value="1"/>
</dbReference>
<proteinExistence type="inferred from homology"/>
<evidence type="ECO:0000259" key="4">
    <source>
        <dbReference type="Pfam" id="PF11954"/>
    </source>
</evidence>
<dbReference type="Pfam" id="PF00144">
    <property type="entry name" value="Beta-lactamase"/>
    <property type="match status" value="1"/>
</dbReference>
<dbReference type="OrthoDB" id="5946976at2759"/>
<dbReference type="InterPro" id="IPR012338">
    <property type="entry name" value="Beta-lactam/transpept-like"/>
</dbReference>
<evidence type="ECO:0008006" key="7">
    <source>
        <dbReference type="Google" id="ProtNLM"/>
    </source>
</evidence>
<dbReference type="Pfam" id="PF11954">
    <property type="entry name" value="DUF3471"/>
    <property type="match status" value="1"/>
</dbReference>
<dbReference type="Proteomes" id="UP000799438">
    <property type="component" value="Unassembled WGS sequence"/>
</dbReference>
<dbReference type="GeneID" id="54301575"/>
<sequence>MWWVGLALVAWWSVGAADAVPNPLDKSFDEAVEDALSFFNVPALSIAIVDGNETFAKGYGTAVFPSTPATADTLYYVGSTTKSFTAAAMLLLIEDSANSSSPLSLTTPVSELIRAEFVLPDEYATRKATLEDLLTHRTGMPRHEMSYGGPRQPSLKQLVRNLRHLPMTRDLRAEFQYCNMMYGALSYVIEQLAGTSLADFFRQRIWAPLGMHNTFLSLADAQRHANASRLSRGYAFDNATRAFVPTPYMDSPVVAGAAAAISSVTDFARYLRALLARDTRFLTRASYGELRTPRLLAPETDLTPGAGPSARAGGDYAPFSGPGLYGLGWMQQNYRNATLVHHSGGVTGYGAQMAYVPALGWGVALMANTEVTGFFAATALLFRLLDERLGVPLHERFDWQAEFAQALQRKRDAVARTKDALYPGAANATTPFAHAHALPLAAYAGTYASPGYGSVAFAVSDRVQGGRLLANVEDRVWPHQIELEHVAGEHFVAWANASKDSPSALFLGLAMRATFRVGGDRVPVELGLQYEEKMGDELIWFRRVE</sequence>
<name>A0A6A6BHF4_9PEZI</name>
<dbReference type="InterPro" id="IPR050491">
    <property type="entry name" value="AmpC-like"/>
</dbReference>
<evidence type="ECO:0000313" key="5">
    <source>
        <dbReference type="EMBL" id="KAF2143426.1"/>
    </source>
</evidence>
<dbReference type="SUPFAM" id="SSF56601">
    <property type="entry name" value="beta-lactamase/transpeptidase-like"/>
    <property type="match status" value="1"/>
</dbReference>
<comment type="similarity">
    <text evidence="1">Belongs to the peptidase S12 family.</text>
</comment>
<gene>
    <name evidence="5" type="ORF">K452DRAFT_317568</name>
</gene>
<evidence type="ECO:0000313" key="6">
    <source>
        <dbReference type="Proteomes" id="UP000799438"/>
    </source>
</evidence>
<feature type="signal peptide" evidence="2">
    <location>
        <begin position="1"/>
        <end position="19"/>
    </location>
</feature>
<dbReference type="EMBL" id="ML995482">
    <property type="protein sequence ID" value="KAF2143426.1"/>
    <property type="molecule type" value="Genomic_DNA"/>
</dbReference>
<dbReference type="PANTHER" id="PTHR46825:SF9">
    <property type="entry name" value="BETA-LACTAMASE-RELATED DOMAIN-CONTAINING PROTEIN"/>
    <property type="match status" value="1"/>
</dbReference>
<evidence type="ECO:0000259" key="3">
    <source>
        <dbReference type="Pfam" id="PF00144"/>
    </source>
</evidence>
<dbReference type="Gene3D" id="3.40.710.10">
    <property type="entry name" value="DD-peptidase/beta-lactamase superfamily"/>
    <property type="match status" value="1"/>
</dbReference>
<keyword evidence="2" id="KW-0732">Signal</keyword>
<feature type="chain" id="PRO_5025525304" description="Beta-lactamase-related domain-containing protein" evidence="2">
    <location>
        <begin position="20"/>
        <end position="545"/>
    </location>
</feature>
<dbReference type="InterPro" id="IPR001466">
    <property type="entry name" value="Beta-lactam-related"/>
</dbReference>
<evidence type="ECO:0000256" key="2">
    <source>
        <dbReference type="SAM" id="SignalP"/>
    </source>
</evidence>
<accession>A0A6A6BHF4</accession>